<evidence type="ECO:0000313" key="6">
    <source>
        <dbReference type="Proteomes" id="UP000198802"/>
    </source>
</evidence>
<proteinExistence type="inferred from homology"/>
<feature type="region of interest" description="Disordered" evidence="3">
    <location>
        <begin position="1"/>
        <end position="57"/>
    </location>
</feature>
<feature type="compositionally biased region" description="Low complexity" evidence="3">
    <location>
        <begin position="38"/>
        <end position="47"/>
    </location>
</feature>
<dbReference type="AlphaFoldDB" id="A0A0S4QNI8"/>
<dbReference type="InterPro" id="IPR028082">
    <property type="entry name" value="Peripla_BP_I"/>
</dbReference>
<evidence type="ECO:0000256" key="1">
    <source>
        <dbReference type="ARBA" id="ARBA00010062"/>
    </source>
</evidence>
<sequence>MRRSGRTTRQRELPALSTSPVPPALPEPTAAPSLPAHPGLSGLSDLSDLSDRPDRAVRGRSAARARLALTASAVAVLLAVTACGDDADDGQGAAPGAATTSGASTADALGPAAPASGEPVRIGLVTGRGASGDLNIEKDVAEATVRYLNEHRSGIAGRPVELVLCETLADPGKGADCGNRMVEENVAAVVVGSTPVLESVWQPINQAGLPAVFFGASGKRILGDTLATFALTDPTFPVSGVPIALAKEHRTTKVTAVVIDVPSSRASYQEAVAVYKAAGIDLTIVPVPLGTADMTPQMRKLAGDDPGVVHIHGNDSFCISALNGLRAVGYDGPISMIGQCVTDATRKAVPESYLEGVSVAANSPIGTDNPSTRLYKAVVTTYGKDIDPGKPSGVNIFTTLAGFQASLADLTGDVTPTSIITALKAMPATELPGGGGLKIRCNGHAVAGSPAVCGRGGLLTTLDDAGEPTEYKLVGATPIED</sequence>
<keyword evidence="2" id="KW-0732">Signal</keyword>
<dbReference type="Proteomes" id="UP000198802">
    <property type="component" value="Unassembled WGS sequence"/>
</dbReference>
<dbReference type="Gene3D" id="3.40.50.2300">
    <property type="match status" value="2"/>
</dbReference>
<organism evidence="5 6">
    <name type="scientific">Parafrankia irregularis</name>
    <dbReference type="NCBI Taxonomy" id="795642"/>
    <lineage>
        <taxon>Bacteria</taxon>
        <taxon>Bacillati</taxon>
        <taxon>Actinomycetota</taxon>
        <taxon>Actinomycetes</taxon>
        <taxon>Frankiales</taxon>
        <taxon>Frankiaceae</taxon>
        <taxon>Parafrankia</taxon>
    </lineage>
</organism>
<name>A0A0S4QNI8_9ACTN</name>
<evidence type="ECO:0000256" key="3">
    <source>
        <dbReference type="SAM" id="MobiDB-lite"/>
    </source>
</evidence>
<evidence type="ECO:0000259" key="4">
    <source>
        <dbReference type="Pfam" id="PF13458"/>
    </source>
</evidence>
<dbReference type="EMBL" id="FAOZ01000010">
    <property type="protein sequence ID" value="CUU57021.1"/>
    <property type="molecule type" value="Genomic_DNA"/>
</dbReference>
<dbReference type="InterPro" id="IPR028081">
    <property type="entry name" value="Leu-bd"/>
</dbReference>
<evidence type="ECO:0000256" key="2">
    <source>
        <dbReference type="ARBA" id="ARBA00022729"/>
    </source>
</evidence>
<reference evidence="6" key="1">
    <citation type="submission" date="2015-11" db="EMBL/GenBank/DDBJ databases">
        <authorList>
            <person name="Varghese N."/>
        </authorList>
    </citation>
    <scope>NUCLEOTIDE SEQUENCE [LARGE SCALE GENOMIC DNA]</scope>
    <source>
        <strain evidence="6">DSM 45899</strain>
    </source>
</reference>
<accession>A0A0S4QNI8</accession>
<dbReference type="PANTHER" id="PTHR30483">
    <property type="entry name" value="LEUCINE-SPECIFIC-BINDING PROTEIN"/>
    <property type="match status" value="1"/>
</dbReference>
<evidence type="ECO:0000313" key="5">
    <source>
        <dbReference type="EMBL" id="CUU57021.1"/>
    </source>
</evidence>
<dbReference type="RefSeq" id="WP_091278005.1">
    <property type="nucleotide sequence ID" value="NZ_FAOZ01000010.1"/>
</dbReference>
<feature type="compositionally biased region" description="Low complexity" evidence="3">
    <location>
        <begin position="90"/>
        <end position="108"/>
    </location>
</feature>
<keyword evidence="6" id="KW-1185">Reference proteome</keyword>
<gene>
    <name evidence="5" type="ORF">Ga0074812_11036</name>
</gene>
<feature type="domain" description="Leucine-binding protein" evidence="4">
    <location>
        <begin position="119"/>
        <end position="447"/>
    </location>
</feature>
<dbReference type="PANTHER" id="PTHR30483:SF6">
    <property type="entry name" value="PERIPLASMIC BINDING PROTEIN OF ABC TRANSPORTER FOR NATURAL AMINO ACIDS"/>
    <property type="match status" value="1"/>
</dbReference>
<feature type="region of interest" description="Disordered" evidence="3">
    <location>
        <begin position="90"/>
        <end position="118"/>
    </location>
</feature>
<protein>
    <submittedName>
        <fullName evidence="5">ABC-type branched-chain amino acid transport system, substrate-binding protein</fullName>
    </submittedName>
</protein>
<dbReference type="Pfam" id="PF13458">
    <property type="entry name" value="Peripla_BP_6"/>
    <property type="match status" value="1"/>
</dbReference>
<comment type="similarity">
    <text evidence="1">Belongs to the leucine-binding protein family.</text>
</comment>
<dbReference type="InterPro" id="IPR051010">
    <property type="entry name" value="BCAA_transport"/>
</dbReference>
<dbReference type="SUPFAM" id="SSF53822">
    <property type="entry name" value="Periplasmic binding protein-like I"/>
    <property type="match status" value="1"/>
</dbReference>